<dbReference type="KEGG" id="pmaw:MACH26_09330"/>
<keyword evidence="11" id="KW-1185">Reference proteome</keyword>
<evidence type="ECO:0000256" key="4">
    <source>
        <dbReference type="ARBA" id="ARBA00022801"/>
    </source>
</evidence>
<dbReference type="NCBIfam" id="NF001204">
    <property type="entry name" value="PRK00166.1"/>
    <property type="match status" value="1"/>
</dbReference>
<dbReference type="AlphaFoldDB" id="A0AA48HMW4"/>
<comment type="catalytic activity">
    <reaction evidence="8">
        <text>P(1),P(4)-bis(5'-adenosyl) tetraphosphate + H2O = 2 ADP + 2 H(+)</text>
        <dbReference type="Rhea" id="RHEA:24252"/>
        <dbReference type="ChEBI" id="CHEBI:15377"/>
        <dbReference type="ChEBI" id="CHEBI:15378"/>
        <dbReference type="ChEBI" id="CHEBI:58141"/>
        <dbReference type="ChEBI" id="CHEBI:456216"/>
        <dbReference type="EC" id="3.6.1.41"/>
    </reaction>
</comment>
<gene>
    <name evidence="10" type="primary">apaH</name>
    <name evidence="10" type="ORF">MACH26_09330</name>
</gene>
<dbReference type="PIRSF" id="PIRSF000903">
    <property type="entry name" value="B5n-ttraPtase_sm"/>
    <property type="match status" value="1"/>
</dbReference>
<proteinExistence type="inferred from homology"/>
<evidence type="ECO:0000256" key="6">
    <source>
        <dbReference type="ARBA" id="ARBA00032248"/>
    </source>
</evidence>
<evidence type="ECO:0000256" key="1">
    <source>
        <dbReference type="ARBA" id="ARBA00003413"/>
    </source>
</evidence>
<dbReference type="InterPro" id="IPR029052">
    <property type="entry name" value="Metallo-depent_PP-like"/>
</dbReference>
<keyword evidence="4" id="KW-0378">Hydrolase</keyword>
<accession>A0AA48HMW4</accession>
<evidence type="ECO:0000313" key="10">
    <source>
        <dbReference type="EMBL" id="BDX05412.1"/>
    </source>
</evidence>
<dbReference type="Pfam" id="PF00149">
    <property type="entry name" value="Metallophos"/>
    <property type="match status" value="1"/>
</dbReference>
<dbReference type="GO" id="GO:0008803">
    <property type="term" value="F:bis(5'-nucleosyl)-tetraphosphatase (symmetrical) activity"/>
    <property type="evidence" value="ECO:0007669"/>
    <property type="project" value="UniProtKB-EC"/>
</dbReference>
<dbReference type="InterPro" id="IPR004617">
    <property type="entry name" value="ApaH"/>
</dbReference>
<evidence type="ECO:0000256" key="2">
    <source>
        <dbReference type="ARBA" id="ARBA00005419"/>
    </source>
</evidence>
<protein>
    <recommendedName>
        <fullName evidence="3">bis(5'-nucleosyl)-tetraphosphatase (symmetrical)</fullName>
        <ecNumber evidence="3">3.6.1.41</ecNumber>
    </recommendedName>
    <alternativeName>
        <fullName evidence="6">Ap4A hydrolase</fullName>
    </alternativeName>
    <alternativeName>
        <fullName evidence="5">Diadenosine 5',5'''-P1,P4-tetraphosphate pyrophosphohydrolase</fullName>
    </alternativeName>
    <alternativeName>
        <fullName evidence="7">Diadenosine tetraphosphatase</fullName>
    </alternativeName>
</protein>
<evidence type="ECO:0000256" key="7">
    <source>
        <dbReference type="ARBA" id="ARBA00033210"/>
    </source>
</evidence>
<dbReference type="NCBIfam" id="TIGR00668">
    <property type="entry name" value="apaH"/>
    <property type="match status" value="1"/>
</dbReference>
<comment type="similarity">
    <text evidence="2">Belongs to the Ap4A hydrolase family.</text>
</comment>
<organism evidence="10 11">
    <name type="scientific">Planctobacterium marinum</name>
    <dbReference type="NCBI Taxonomy" id="1631968"/>
    <lineage>
        <taxon>Bacteria</taxon>
        <taxon>Pseudomonadati</taxon>
        <taxon>Pseudomonadota</taxon>
        <taxon>Gammaproteobacteria</taxon>
        <taxon>Alteromonadales</taxon>
        <taxon>Alteromonadaceae</taxon>
        <taxon>Planctobacterium</taxon>
    </lineage>
</organism>
<dbReference type="PANTHER" id="PTHR40942">
    <property type="match status" value="1"/>
</dbReference>
<sequence length="269" mass="30640">MSIFVVGDIQACYSGLKKLLLKVGFNPKQHKLWAVGDLIGRGPQALETIEFLMSLGDSFNTVLGNHDLHFLAVSQGIREVKGKDGFAELLQSSKKNLIIQWLREKPLAAVPEEGFFLSHAGLYPLWSEREALKLAQETSQFLKSDKWRRLLEYMYGNEEQRWTDNLSGLERHKFVIDAFTRMRFVDQKAGLNLQLKTTPKDAPPGIFPWFQHPDLRHESQLLFGHWAALEGNNPNERIHALDTGYIWGGKMTAINLKDLKTVSVKARTL</sequence>
<dbReference type="InterPro" id="IPR004843">
    <property type="entry name" value="Calcineurin-like_PHP"/>
</dbReference>
<evidence type="ECO:0000313" key="11">
    <source>
        <dbReference type="Proteomes" id="UP001333710"/>
    </source>
</evidence>
<dbReference type="Proteomes" id="UP001333710">
    <property type="component" value="Chromosome"/>
</dbReference>
<evidence type="ECO:0000256" key="5">
    <source>
        <dbReference type="ARBA" id="ARBA00031248"/>
    </source>
</evidence>
<dbReference type="InterPro" id="IPR006186">
    <property type="entry name" value="Ser/Thr-sp_prot-phosphatase"/>
</dbReference>
<dbReference type="EMBL" id="AP027272">
    <property type="protein sequence ID" value="BDX05412.1"/>
    <property type="molecule type" value="Genomic_DNA"/>
</dbReference>
<feature type="domain" description="Calcineurin-like phosphoesterase" evidence="9">
    <location>
        <begin position="1"/>
        <end position="128"/>
    </location>
</feature>
<dbReference type="PRINTS" id="PR00114">
    <property type="entry name" value="STPHPHTASE"/>
</dbReference>
<dbReference type="RefSeq" id="WP_338291384.1">
    <property type="nucleotide sequence ID" value="NZ_AP027272.1"/>
</dbReference>
<dbReference type="EC" id="3.6.1.41" evidence="3"/>
<dbReference type="PANTHER" id="PTHR40942:SF4">
    <property type="entry name" value="CYTOCHROME C5"/>
    <property type="match status" value="1"/>
</dbReference>
<evidence type="ECO:0000259" key="9">
    <source>
        <dbReference type="Pfam" id="PF00149"/>
    </source>
</evidence>
<evidence type="ECO:0000256" key="3">
    <source>
        <dbReference type="ARBA" id="ARBA00012506"/>
    </source>
</evidence>
<comment type="function">
    <text evidence="1">Hydrolyzes diadenosine 5',5'''-P1,P4-tetraphosphate to yield ADP.</text>
</comment>
<name>A0AA48HMW4_9ALTE</name>
<dbReference type="SUPFAM" id="SSF56300">
    <property type="entry name" value="Metallo-dependent phosphatases"/>
    <property type="match status" value="1"/>
</dbReference>
<reference evidence="10" key="1">
    <citation type="submission" date="2023-01" db="EMBL/GenBank/DDBJ databases">
        <title>Complete genome sequence of Planctobacterium marinum strain Dej080120_11.</title>
        <authorList>
            <person name="Ueki S."/>
            <person name="Maruyama F."/>
        </authorList>
    </citation>
    <scope>NUCLEOTIDE SEQUENCE</scope>
    <source>
        <strain evidence="10">Dej080120_11</strain>
    </source>
</reference>
<evidence type="ECO:0000256" key="8">
    <source>
        <dbReference type="ARBA" id="ARBA00049417"/>
    </source>
</evidence>
<dbReference type="Gene3D" id="3.60.21.10">
    <property type="match status" value="1"/>
</dbReference>